<evidence type="ECO:0000313" key="1">
    <source>
        <dbReference type="EMBL" id="PON75548.1"/>
    </source>
</evidence>
<keyword evidence="2" id="KW-1185">Reference proteome</keyword>
<evidence type="ECO:0000313" key="2">
    <source>
        <dbReference type="Proteomes" id="UP000237105"/>
    </source>
</evidence>
<dbReference type="InterPro" id="IPR036412">
    <property type="entry name" value="HAD-like_sf"/>
</dbReference>
<reference evidence="2" key="1">
    <citation type="submission" date="2016-06" db="EMBL/GenBank/DDBJ databases">
        <title>Parallel loss of symbiosis genes in relatives of nitrogen-fixing non-legume Parasponia.</title>
        <authorList>
            <person name="Van Velzen R."/>
            <person name="Holmer R."/>
            <person name="Bu F."/>
            <person name="Rutten L."/>
            <person name="Van Zeijl A."/>
            <person name="Liu W."/>
            <person name="Santuari L."/>
            <person name="Cao Q."/>
            <person name="Sharma T."/>
            <person name="Shen D."/>
            <person name="Roswanjaya Y."/>
            <person name="Wardhani T."/>
            <person name="Kalhor M.S."/>
            <person name="Jansen J."/>
            <person name="Van den Hoogen J."/>
            <person name="Gungor B."/>
            <person name="Hartog M."/>
            <person name="Hontelez J."/>
            <person name="Verver J."/>
            <person name="Yang W.-C."/>
            <person name="Schijlen E."/>
            <person name="Repin R."/>
            <person name="Schilthuizen M."/>
            <person name="Schranz E."/>
            <person name="Heidstra R."/>
            <person name="Miyata K."/>
            <person name="Fedorova E."/>
            <person name="Kohlen W."/>
            <person name="Bisseling T."/>
            <person name="Smit S."/>
            <person name="Geurts R."/>
        </authorList>
    </citation>
    <scope>NUCLEOTIDE SEQUENCE [LARGE SCALE GENOMIC DNA]</scope>
    <source>
        <strain evidence="2">cv. WU1-14</strain>
    </source>
</reference>
<name>A0A2P5DQI4_PARAD</name>
<dbReference type="SUPFAM" id="SSF56784">
    <property type="entry name" value="HAD-like"/>
    <property type="match status" value="1"/>
</dbReference>
<dbReference type="AlphaFoldDB" id="A0A2P5DQI4"/>
<gene>
    <name evidence="1" type="ORF">PanWU01x14_041730</name>
</gene>
<dbReference type="EMBL" id="JXTB01000023">
    <property type="protein sequence ID" value="PON75548.1"/>
    <property type="molecule type" value="Genomic_DNA"/>
</dbReference>
<accession>A0A2P5DQI4</accession>
<dbReference type="InterPro" id="IPR023214">
    <property type="entry name" value="HAD_sf"/>
</dbReference>
<dbReference type="OrthoDB" id="277011at2759"/>
<organism evidence="1 2">
    <name type="scientific">Parasponia andersonii</name>
    <name type="common">Sponia andersonii</name>
    <dbReference type="NCBI Taxonomy" id="3476"/>
    <lineage>
        <taxon>Eukaryota</taxon>
        <taxon>Viridiplantae</taxon>
        <taxon>Streptophyta</taxon>
        <taxon>Embryophyta</taxon>
        <taxon>Tracheophyta</taxon>
        <taxon>Spermatophyta</taxon>
        <taxon>Magnoliopsida</taxon>
        <taxon>eudicotyledons</taxon>
        <taxon>Gunneridae</taxon>
        <taxon>Pentapetalae</taxon>
        <taxon>rosids</taxon>
        <taxon>fabids</taxon>
        <taxon>Rosales</taxon>
        <taxon>Cannabaceae</taxon>
        <taxon>Parasponia</taxon>
    </lineage>
</organism>
<proteinExistence type="predicted"/>
<protein>
    <submittedName>
        <fullName evidence="1">HAD-like domain containing protein</fullName>
    </submittedName>
</protein>
<dbReference type="Proteomes" id="UP000237105">
    <property type="component" value="Unassembled WGS sequence"/>
</dbReference>
<feature type="non-terminal residue" evidence="1">
    <location>
        <position position="1"/>
    </location>
</feature>
<comment type="caution">
    <text evidence="1">The sequence shown here is derived from an EMBL/GenBank/DDBJ whole genome shotgun (WGS) entry which is preliminary data.</text>
</comment>
<sequence length="81" mass="9110">SLCPFRHCLSQLSPEFSDVVSNFQSNALPKELSRRKLITLLRDLDETLVHSTFDHCDDADFTLAIKITCGGDNGWLFVVLV</sequence>
<dbReference type="STRING" id="3476.A0A2P5DQI4"/>
<dbReference type="Gene3D" id="3.40.50.1000">
    <property type="entry name" value="HAD superfamily/HAD-like"/>
    <property type="match status" value="1"/>
</dbReference>